<sequence>MLLELLELLFQFGPEQLCLLPLLAIPAISLVATGAAGGAVAGGAIAGGALAGGALAGGALAGTTATGLGVGTLGAGGLGSFGAGAAGAGGFGLGQAGALGASVLPETLGAGALASAPASQVVGSVAEAIAVPQIAGGATGDLALGAIPELGITEGAVFGAESPGLFGGGGATQQLGTSGANIAPDITLTEAKDLFDVGQKLVDLAPEPPEEEQNVRREVKPQGRPSTFNQNQLARARTPEEAMQILRALLFGQTVPRQQNMLV</sequence>
<comment type="caution">
    <text evidence="2">The sequence shown here is derived from an EMBL/GenBank/DDBJ whole genome shotgun (WGS) entry which is preliminary data.</text>
</comment>
<reference evidence="2" key="1">
    <citation type="journal article" date="2015" name="Nature">
        <title>Complex archaea that bridge the gap between prokaryotes and eukaryotes.</title>
        <authorList>
            <person name="Spang A."/>
            <person name="Saw J.H."/>
            <person name="Jorgensen S.L."/>
            <person name="Zaremba-Niedzwiedzka K."/>
            <person name="Martijn J."/>
            <person name="Lind A.E."/>
            <person name="van Eijk R."/>
            <person name="Schleper C."/>
            <person name="Guy L."/>
            <person name="Ettema T.J."/>
        </authorList>
    </citation>
    <scope>NUCLEOTIDE SEQUENCE</scope>
</reference>
<dbReference type="AlphaFoldDB" id="A0A0F9H7G9"/>
<evidence type="ECO:0000313" key="2">
    <source>
        <dbReference type="EMBL" id="KKM07034.1"/>
    </source>
</evidence>
<feature type="compositionally biased region" description="Polar residues" evidence="1">
    <location>
        <begin position="224"/>
        <end position="233"/>
    </location>
</feature>
<accession>A0A0F9H7G9</accession>
<organism evidence="2">
    <name type="scientific">marine sediment metagenome</name>
    <dbReference type="NCBI Taxonomy" id="412755"/>
    <lineage>
        <taxon>unclassified sequences</taxon>
        <taxon>metagenomes</taxon>
        <taxon>ecological metagenomes</taxon>
    </lineage>
</organism>
<protein>
    <submittedName>
        <fullName evidence="2">Uncharacterized protein</fullName>
    </submittedName>
</protein>
<name>A0A0F9H7G9_9ZZZZ</name>
<feature type="region of interest" description="Disordered" evidence="1">
    <location>
        <begin position="206"/>
        <end position="236"/>
    </location>
</feature>
<evidence type="ECO:0000256" key="1">
    <source>
        <dbReference type="SAM" id="MobiDB-lite"/>
    </source>
</evidence>
<gene>
    <name evidence="2" type="ORF">LCGC14_1738020</name>
</gene>
<dbReference type="EMBL" id="LAZR01015861">
    <property type="protein sequence ID" value="KKM07034.1"/>
    <property type="molecule type" value="Genomic_DNA"/>
</dbReference>
<proteinExistence type="predicted"/>